<feature type="transmembrane region" description="Helical" evidence="2">
    <location>
        <begin position="1227"/>
        <end position="1247"/>
    </location>
</feature>
<evidence type="ECO:0000313" key="4">
    <source>
        <dbReference type="EMBL" id="TNV86841.1"/>
    </source>
</evidence>
<evidence type="ECO:0000256" key="2">
    <source>
        <dbReference type="SAM" id="Phobius"/>
    </source>
</evidence>
<keyword evidence="2" id="KW-0812">Transmembrane</keyword>
<feature type="transmembrane region" description="Helical" evidence="2">
    <location>
        <begin position="977"/>
        <end position="1001"/>
    </location>
</feature>
<proteinExistence type="predicted"/>
<evidence type="ECO:0000256" key="3">
    <source>
        <dbReference type="SAM" id="SignalP"/>
    </source>
</evidence>
<evidence type="ECO:0000256" key="1">
    <source>
        <dbReference type="SAM" id="MobiDB-lite"/>
    </source>
</evidence>
<sequence length="1500" mass="167623">MLIICIMLALFSIHQSQQACTTAQAPFPKIIGGVSAGTELLQIDYHQDSDHLAVVGVTYDQGVRGDSLGGIDIYPIIITYESSTYIWGKVFSSLLQETFGGVHINRLATKIIVTTLATTRKLIIFNLSNGNVIAAISVTVQDIYREYQRILMLLEDGSILLGDKNTIVRLLTNTPSASVIKITGYTTVGLRTNSAQSKVHAYSYGSNVCMITKLNSGLNWVYQFQAQCSSGNPVSLVQDFQTCIFETNSSTDTIVFQEGTKFYRVNADYSKSNYTTSTLHDQSGPSLFARGLHCKNADLAYSLMWGTYSADSNSIFVAQANFQTNKFTYTRYLQKTSGDIEGGVIYGVNKFKLLERYSLALQKGASTFITGSSTQHQGVIYSPTLTCQSIDQYTYPVVLGTSSSLYFVAVVIYYSLTIPLNVTPQTLLPSNIDQTQFEDQYTSQCSLDFPQAPHDYAGLSSTQTTYQFIYAIESISSLTIPITAFTASKTSPSVADPIFVYSLINYIGSPNCVSVTMNTGDIVIHSASTLGLSSYEIEIEGKTQDCQSITAIFTLVGQPNTAPLFQGISGSILSTIHARQGDVIEFNLPIIVVDPDSGQMMTVSILDQSGLAFPKFVDFVDYSHKSIRFEPFTSTPIGAYQISVLLTDGIGTSTYTLNIVVEIQNPPILPAFATTLLNIGGPVFDTNLQLEISILAGKQQTITFPHISDPDNDQFECTVSLGSATPFSLYNQMKLLLNPQVQHVSTNPYTVTITLQDLNVYFSKSTIYQIRIIVRDGSTSQANTENVISASNSNSSTQTNSIKSSNSSNQSIDGNHNFPVSVKTDNIQQGNPSIKENNESAVTIMLANLKLVSVSNQGEAKIKIIALYSEQIFNEFTNSSFEIKVLTREDNQLVKYTIVDLSSNIMTLQLNFKNPSTLSNSQSFDILQILNIKEIKIKHQNIIEIIKKDIKLKKYIPSQLSADQAAQMVLLQKSAEYVSYALVSSNLLLNIFLSGILSYLFGLLNDISQLTMLQLININIPGKSQLIMNMLMNLIYMDLLQTNLWLEKIIEIEDDEDSLCPSFYQAGYSTSNTVSNMGSTFVFIFFLVALFIIFAFLRLMIKHLPAWLLSILEKWSKLAFWNLPVRFFIQQYQAILISSLLCIDLSLNSFQISSEDLKQSLDTPGNRFSVFLGLLLFFLSIGIPLLMIRIIYKNRNNLQTSEFQDKYGTLLEGLQLRIAEASLRAKLIPYFSNLVLLRWGIQLAILVFMSEILSLQIILSFTISFCFTIIVYEIQPYESYPGYFNINENYFKVFNEVLVTYYLIVMMTLTDLVYQDDEIRSNAGLCQFTMIFVIVFCNIAKSALIGINALIKKRVQKQNRVKKYVQDVGLFQEVRSIQIEKEDNSISDICIGQQQEQLSNLKISQRRVLKNERVGECQRESGLANKKARPQLLMPKDQAYSLHCDETMPQELQYSTYSSLSKKYAADEHFQESIKRINDTFQQQSEAILSMLSTLNRPPK</sequence>
<accession>A0A8J8T9X8</accession>
<gene>
    <name evidence="4" type="ORF">FGO68_gene12393</name>
</gene>
<name>A0A8J8T9X8_HALGN</name>
<feature type="signal peptide" evidence="3">
    <location>
        <begin position="1"/>
        <end position="19"/>
    </location>
</feature>
<feature type="transmembrane region" description="Helical" evidence="2">
    <location>
        <begin position="1253"/>
        <end position="1272"/>
    </location>
</feature>
<dbReference type="Proteomes" id="UP000785679">
    <property type="component" value="Unassembled WGS sequence"/>
</dbReference>
<protein>
    <recommendedName>
        <fullName evidence="6">TRP C-terminal domain-containing protein</fullName>
    </recommendedName>
</protein>
<feature type="transmembrane region" description="Helical" evidence="2">
    <location>
        <begin position="1330"/>
        <end position="1351"/>
    </location>
</feature>
<keyword evidence="2" id="KW-0472">Membrane</keyword>
<evidence type="ECO:0000313" key="5">
    <source>
        <dbReference type="Proteomes" id="UP000785679"/>
    </source>
</evidence>
<reference evidence="4" key="1">
    <citation type="submission" date="2019-06" db="EMBL/GenBank/DDBJ databases">
        <authorList>
            <person name="Zheng W."/>
        </authorList>
    </citation>
    <scope>NUCLEOTIDE SEQUENCE</scope>
    <source>
        <strain evidence="4">QDHG01</strain>
    </source>
</reference>
<feature type="transmembrane region" description="Helical" evidence="2">
    <location>
        <begin position="1170"/>
        <end position="1192"/>
    </location>
</feature>
<keyword evidence="5" id="KW-1185">Reference proteome</keyword>
<feature type="chain" id="PRO_5035267879" description="TRP C-terminal domain-containing protein" evidence="3">
    <location>
        <begin position="20"/>
        <end position="1500"/>
    </location>
</feature>
<keyword evidence="3" id="KW-0732">Signal</keyword>
<comment type="caution">
    <text evidence="4">The sequence shown here is derived from an EMBL/GenBank/DDBJ whole genome shotgun (WGS) entry which is preliminary data.</text>
</comment>
<organism evidence="4 5">
    <name type="scientific">Halteria grandinella</name>
    <dbReference type="NCBI Taxonomy" id="5974"/>
    <lineage>
        <taxon>Eukaryota</taxon>
        <taxon>Sar</taxon>
        <taxon>Alveolata</taxon>
        <taxon>Ciliophora</taxon>
        <taxon>Intramacronucleata</taxon>
        <taxon>Spirotrichea</taxon>
        <taxon>Stichotrichia</taxon>
        <taxon>Sporadotrichida</taxon>
        <taxon>Halteriidae</taxon>
        <taxon>Halteria</taxon>
    </lineage>
</organism>
<evidence type="ECO:0008006" key="6">
    <source>
        <dbReference type="Google" id="ProtNLM"/>
    </source>
</evidence>
<feature type="region of interest" description="Disordered" evidence="1">
    <location>
        <begin position="788"/>
        <end position="819"/>
    </location>
</feature>
<feature type="compositionally biased region" description="Low complexity" evidence="1">
    <location>
        <begin position="788"/>
        <end position="811"/>
    </location>
</feature>
<feature type="transmembrane region" description="Helical" evidence="2">
    <location>
        <begin position="1081"/>
        <end position="1101"/>
    </location>
</feature>
<feature type="transmembrane region" description="Helical" evidence="2">
    <location>
        <begin position="1293"/>
        <end position="1310"/>
    </location>
</feature>
<keyword evidence="2" id="KW-1133">Transmembrane helix</keyword>
<dbReference type="EMBL" id="RRYP01000801">
    <property type="protein sequence ID" value="TNV86841.1"/>
    <property type="molecule type" value="Genomic_DNA"/>
</dbReference>